<evidence type="ECO:0000313" key="3">
    <source>
        <dbReference type="Proteomes" id="UP000238274"/>
    </source>
</evidence>
<feature type="region of interest" description="Disordered" evidence="1">
    <location>
        <begin position="40"/>
        <end position="67"/>
    </location>
</feature>
<dbReference type="EMBL" id="PKSM01000268">
    <property type="protein sequence ID" value="POV99666.1"/>
    <property type="molecule type" value="Genomic_DNA"/>
</dbReference>
<dbReference type="Proteomes" id="UP000238274">
    <property type="component" value="Unassembled WGS sequence"/>
</dbReference>
<reference evidence="3" key="2">
    <citation type="journal article" date="2018" name="BMC Genomics">
        <title>Genomic insights into host adaptation between the wheat stripe rust pathogen (Puccinia striiformis f. sp. tritici) and the barley stripe rust pathogen (Puccinia striiformis f. sp. hordei).</title>
        <authorList>
            <person name="Xia C."/>
            <person name="Wang M."/>
            <person name="Yin C."/>
            <person name="Cornejo O.E."/>
            <person name="Hulbert S.H."/>
            <person name="Chen X."/>
        </authorList>
    </citation>
    <scope>NUCLEOTIDE SEQUENCE [LARGE SCALE GENOMIC DNA]</scope>
    <source>
        <strain evidence="3">93TX-2</strain>
    </source>
</reference>
<feature type="compositionally biased region" description="Polar residues" evidence="1">
    <location>
        <begin position="58"/>
        <end position="67"/>
    </location>
</feature>
<gene>
    <name evidence="2" type="ORF">PSHT_13516</name>
</gene>
<reference evidence="3" key="3">
    <citation type="journal article" date="2018" name="Mol. Plant Microbe Interact.">
        <title>Genome sequence resources for the wheat stripe rust pathogen (Puccinia striiformis f. sp. tritici) and the barley stripe rust pathogen (Puccinia striiformis f. sp. hordei).</title>
        <authorList>
            <person name="Xia C."/>
            <person name="Wang M."/>
            <person name="Yin C."/>
            <person name="Cornejo O.E."/>
            <person name="Hulbert S.H."/>
            <person name="Chen X."/>
        </authorList>
    </citation>
    <scope>NUCLEOTIDE SEQUENCE [LARGE SCALE GENOMIC DNA]</scope>
    <source>
        <strain evidence="3">93TX-2</strain>
    </source>
</reference>
<evidence type="ECO:0000256" key="1">
    <source>
        <dbReference type="SAM" id="MobiDB-lite"/>
    </source>
</evidence>
<feature type="compositionally biased region" description="Basic and acidic residues" evidence="1">
    <location>
        <begin position="43"/>
        <end position="53"/>
    </location>
</feature>
<keyword evidence="3" id="KW-1185">Reference proteome</keyword>
<name>A0A2S4UQZ9_9BASI</name>
<protein>
    <submittedName>
        <fullName evidence="2">Uncharacterized protein</fullName>
    </submittedName>
</protein>
<evidence type="ECO:0000313" key="2">
    <source>
        <dbReference type="EMBL" id="POV99666.1"/>
    </source>
</evidence>
<accession>A0A2S4UQZ9</accession>
<dbReference type="VEuPathDB" id="FungiDB:PSHT_13516"/>
<proteinExistence type="predicted"/>
<organism evidence="2 3">
    <name type="scientific">Puccinia striiformis</name>
    <dbReference type="NCBI Taxonomy" id="27350"/>
    <lineage>
        <taxon>Eukaryota</taxon>
        <taxon>Fungi</taxon>
        <taxon>Dikarya</taxon>
        <taxon>Basidiomycota</taxon>
        <taxon>Pucciniomycotina</taxon>
        <taxon>Pucciniomycetes</taxon>
        <taxon>Pucciniales</taxon>
        <taxon>Pucciniaceae</taxon>
        <taxon>Puccinia</taxon>
    </lineage>
</organism>
<reference evidence="2 3" key="1">
    <citation type="submission" date="2017-12" db="EMBL/GenBank/DDBJ databases">
        <title>Gene loss provides genomic basis for host adaptation in cereal stripe rust fungi.</title>
        <authorList>
            <person name="Xia C."/>
        </authorList>
    </citation>
    <scope>NUCLEOTIDE SEQUENCE [LARGE SCALE GENOMIC DNA]</scope>
    <source>
        <strain evidence="2 3">93TX-2</strain>
    </source>
</reference>
<dbReference type="AlphaFoldDB" id="A0A2S4UQZ9"/>
<dbReference type="VEuPathDB" id="FungiDB:PSTT_00546"/>
<sequence length="362" mass="40582">MNPDGFWSTHAHPELNLKLRVKDLAKMTSQALLVVRPMYHHSRPVDHPQRTSEDQQEPSRTGPTTDYLNRINSSISSFAPGRRNLHVGSLIASCLSAKLGLLNPVLKRDRGNNVDRISIGLSGAQPLNHLHGSLCRAGRMRISNAQGTIIFHLVNELCPDPARGSVPTRSSFDRFSCGDEHALTSLTMLHHIHHHPSIFFPPNQGMDKLSSVHKQIEDLHDQAERLMVQSPFENRKPSCRTMSDCPSDKSVDKTNLKLAQTKGIVTWSEVLLHLQPEPTSTSQSLQTENDEGSSREPVITTNWIFNKIEDHNLSDLPGLRSHPILAADLLSVVVRCKILCNLFPTDSHRQPDRVFEIMDLFD</sequence>
<comment type="caution">
    <text evidence="2">The sequence shown here is derived from an EMBL/GenBank/DDBJ whole genome shotgun (WGS) entry which is preliminary data.</text>
</comment>